<keyword evidence="1" id="KW-1133">Transmembrane helix</keyword>
<feature type="transmembrane region" description="Helical" evidence="1">
    <location>
        <begin position="7"/>
        <end position="26"/>
    </location>
</feature>
<name>A0ABP9ZIQ9_9LACO</name>
<reference evidence="2 3" key="1">
    <citation type="submission" date="2024-03" db="EMBL/GenBank/DDBJ databases">
        <title>Inconsistent identification of Apilactobacillus kunkeei-related strains obtained by well-developed overall genome related indices.</title>
        <authorList>
            <person name="Maeno S."/>
            <person name="Endo A."/>
        </authorList>
    </citation>
    <scope>NUCLEOTIDE SEQUENCE [LARGE SCALE GENOMIC DNA]</scope>
    <source>
        <strain evidence="2 3">20H-10</strain>
    </source>
</reference>
<evidence type="ECO:0000313" key="3">
    <source>
        <dbReference type="Proteomes" id="UP001438112"/>
    </source>
</evidence>
<comment type="caution">
    <text evidence="2">The sequence shown here is derived from an EMBL/GenBank/DDBJ whole genome shotgun (WGS) entry which is preliminary data.</text>
</comment>
<gene>
    <name evidence="2" type="ORF">AP20H10_10150</name>
</gene>
<organism evidence="2 3">
    <name type="scientific">Apilactobacillus apinorum</name>
    <dbReference type="NCBI Taxonomy" id="1218495"/>
    <lineage>
        <taxon>Bacteria</taxon>
        <taxon>Bacillati</taxon>
        <taxon>Bacillota</taxon>
        <taxon>Bacilli</taxon>
        <taxon>Lactobacillales</taxon>
        <taxon>Lactobacillaceae</taxon>
        <taxon>Apilactobacillus</taxon>
    </lineage>
</organism>
<keyword evidence="1" id="KW-0812">Transmembrane</keyword>
<dbReference type="InterPro" id="IPR021324">
    <property type="entry name" value="DUF2929"/>
</dbReference>
<evidence type="ECO:0000256" key="1">
    <source>
        <dbReference type="SAM" id="Phobius"/>
    </source>
</evidence>
<accession>A0ABP9ZIQ9</accession>
<evidence type="ECO:0000313" key="2">
    <source>
        <dbReference type="EMBL" id="GAA6114652.1"/>
    </source>
</evidence>
<dbReference type="EMBL" id="BAABVV010000037">
    <property type="protein sequence ID" value="GAA6114652.1"/>
    <property type="molecule type" value="Genomic_DNA"/>
</dbReference>
<keyword evidence="1" id="KW-0472">Membrane</keyword>
<feature type="transmembrane region" description="Helical" evidence="1">
    <location>
        <begin position="38"/>
        <end position="56"/>
    </location>
</feature>
<dbReference type="Proteomes" id="UP001438112">
    <property type="component" value="Unassembled WGS sequence"/>
</dbReference>
<protein>
    <submittedName>
        <fullName evidence="2">YjzD family protein</fullName>
    </submittedName>
</protein>
<dbReference type="Pfam" id="PF11151">
    <property type="entry name" value="DUF2929"/>
    <property type="match status" value="1"/>
</dbReference>
<sequence length="62" mass="6847">MKFIISNLLVIFWAFIFGEIIGYIASQLTQLTYNTTEIGIVSAVVVVITVNCVSLISKHSVK</sequence>
<keyword evidence="3" id="KW-1185">Reference proteome</keyword>
<proteinExistence type="predicted"/>